<evidence type="ECO:0000256" key="1">
    <source>
        <dbReference type="ARBA" id="ARBA00022729"/>
    </source>
</evidence>
<dbReference type="SUPFAM" id="SSF53850">
    <property type="entry name" value="Periplasmic binding protein-like II"/>
    <property type="match status" value="1"/>
</dbReference>
<name>A0A381QCX7_9ZZZZ</name>
<dbReference type="PANTHER" id="PTHR30006">
    <property type="entry name" value="THIAMINE-BINDING PERIPLASMIC PROTEIN-RELATED"/>
    <property type="match status" value="1"/>
</dbReference>
<dbReference type="EMBL" id="UINC01001261">
    <property type="protein sequence ID" value="SUZ75927.1"/>
    <property type="molecule type" value="Genomic_DNA"/>
</dbReference>
<gene>
    <name evidence="2" type="ORF">METZ01_LOCUS28781</name>
</gene>
<feature type="non-terminal residue" evidence="2">
    <location>
        <position position="1"/>
    </location>
</feature>
<evidence type="ECO:0008006" key="3">
    <source>
        <dbReference type="Google" id="ProtNLM"/>
    </source>
</evidence>
<reference evidence="2" key="1">
    <citation type="submission" date="2018-05" db="EMBL/GenBank/DDBJ databases">
        <authorList>
            <person name="Lanie J.A."/>
            <person name="Ng W.-L."/>
            <person name="Kazmierczak K.M."/>
            <person name="Andrzejewski T.M."/>
            <person name="Davidsen T.M."/>
            <person name="Wayne K.J."/>
            <person name="Tettelin H."/>
            <person name="Glass J.I."/>
            <person name="Rusch D."/>
            <person name="Podicherti R."/>
            <person name="Tsui H.-C.T."/>
            <person name="Winkler M.E."/>
        </authorList>
    </citation>
    <scope>NUCLEOTIDE SEQUENCE</scope>
</reference>
<accession>A0A381QCX7</accession>
<keyword evidence="1" id="KW-0732">Signal</keyword>
<sequence>VAFVAVGVVTCLLAGCAPSVKTADTIRLLTHEEFHLPQDAIDDFTSRTGIEVLVFVEKDSTTMVNLLERTAANPIADVVLGIDSLERRLVTEKKLVEPYRPISADRLDPSLLLQDGMLTPVSQLAACLNRSKSRYDAVPRPVDQLPEPGDLPLRAPEKIDDLTDPQHAETAVIPDPLSSRMGLYFLVAIERLHRENVEGVVPWPKFVEEILRWGVEIAPSWEVAWFSRFQPSASVNNTDSRSLTWGSSGMPAVSVRFLPELPDEVDVAVIDNGCVKIVNYAGVVSNTPNRRNAGRLVDAFVEPLFQYGVPDRYGSRPARTDIVRTDAWRQFGVEVTAIPVDEWRIGPLWEVWLLTWKQIVDAVTAGEEPLAPVVEVTLPSE</sequence>
<evidence type="ECO:0000313" key="2">
    <source>
        <dbReference type="EMBL" id="SUZ75927.1"/>
    </source>
</evidence>
<dbReference type="AlphaFoldDB" id="A0A381QCX7"/>
<organism evidence="2">
    <name type="scientific">marine metagenome</name>
    <dbReference type="NCBI Taxonomy" id="408172"/>
    <lineage>
        <taxon>unclassified sequences</taxon>
        <taxon>metagenomes</taxon>
        <taxon>ecological metagenomes</taxon>
    </lineage>
</organism>
<proteinExistence type="predicted"/>
<dbReference type="PANTHER" id="PTHR30006:SF2">
    <property type="entry name" value="ABC TRANSPORTER SUBSTRATE-BINDING PROTEIN"/>
    <property type="match status" value="1"/>
</dbReference>
<dbReference type="Gene3D" id="3.40.190.10">
    <property type="entry name" value="Periplasmic binding protein-like II"/>
    <property type="match status" value="2"/>
</dbReference>
<protein>
    <recommendedName>
        <fullName evidence="3">Thiamine ABC transporter substrate-binding protein</fullName>
    </recommendedName>
</protein>